<dbReference type="InterPro" id="IPR005123">
    <property type="entry name" value="Oxoglu/Fe-dep_dioxygenase_dom"/>
</dbReference>
<evidence type="ECO:0000259" key="7">
    <source>
        <dbReference type="PROSITE" id="PS51471"/>
    </source>
</evidence>
<keyword evidence="4 6" id="KW-0560">Oxidoreductase</keyword>
<name>A0A4P1RCR1_LUPAN</name>
<dbReference type="OrthoDB" id="288590at2759"/>
<dbReference type="Gramene" id="OIW08004">
    <property type="protein sequence ID" value="OIW08004"/>
    <property type="gene ID" value="TanjilG_20105"/>
</dbReference>
<dbReference type="InterPro" id="IPR044861">
    <property type="entry name" value="IPNS-like_FE2OG_OXY"/>
</dbReference>
<dbReference type="KEGG" id="lang:109352776"/>
<keyword evidence="5 6" id="KW-0408">Iron</keyword>
<dbReference type="GO" id="GO:0051213">
    <property type="term" value="F:dioxygenase activity"/>
    <property type="evidence" value="ECO:0007669"/>
    <property type="project" value="UniProtKB-ARBA"/>
</dbReference>
<dbReference type="AlphaFoldDB" id="A0A4P1RCR1"/>
<dbReference type="EMBL" id="CM007367">
    <property type="protein sequence ID" value="OIW08004.1"/>
    <property type="molecule type" value="Genomic_DNA"/>
</dbReference>
<comment type="similarity">
    <text evidence="2 6">Belongs to the iron/ascorbate-dependent oxidoreductase family.</text>
</comment>
<evidence type="ECO:0000256" key="5">
    <source>
        <dbReference type="ARBA" id="ARBA00023004"/>
    </source>
</evidence>
<evidence type="ECO:0000256" key="3">
    <source>
        <dbReference type="ARBA" id="ARBA00022723"/>
    </source>
</evidence>
<feature type="domain" description="Fe2OG dioxygenase" evidence="7">
    <location>
        <begin position="213"/>
        <end position="314"/>
    </location>
</feature>
<accession>A0A4P1RCR1</accession>
<dbReference type="PROSITE" id="PS51471">
    <property type="entry name" value="FE2OG_OXY"/>
    <property type="match status" value="1"/>
</dbReference>
<protein>
    <recommendedName>
        <fullName evidence="7">Fe2OG dioxygenase domain-containing protein</fullName>
    </recommendedName>
</protein>
<dbReference type="Pfam" id="PF03171">
    <property type="entry name" value="2OG-FeII_Oxy"/>
    <property type="match status" value="1"/>
</dbReference>
<dbReference type="InterPro" id="IPR027443">
    <property type="entry name" value="IPNS-like_sf"/>
</dbReference>
<evidence type="ECO:0000256" key="2">
    <source>
        <dbReference type="ARBA" id="ARBA00008056"/>
    </source>
</evidence>
<evidence type="ECO:0000256" key="1">
    <source>
        <dbReference type="ARBA" id="ARBA00001962"/>
    </source>
</evidence>
<sequence length="376" mass="43015">MELNASPYDLKAELKSFDDSKQGVKGLFDSGVTKVPRIFHSGELNHINTVSSIVSNFNIPIIDLEVIHYPALHVSIASRIRSACQKFGFFLVINHGIPVDVLDDMIIGIRRFHEQDTEVKKQFYTRDHNNKVRYFFNGSMSDMCEDQPQPANWRDTIEFDICPDLPKAEEISDVCRDIVIEYSNVLRELGYTIFQLLSEALGLHPFYLQELGCAESLHMMGHYLPPCPEPELTMGSMKHTNSGFINILLQDQLGGLQVLHENQWVDVPPVYGALVVSIGDLLQRMTNEKFISVTHRVTSHYIGPRISIAGTFKSLSNTNEDESKVYGPIKELLSDENREIYKDVTIMRDLWTNYYKKCIDEESMLLPFRFEANNKD</sequence>
<proteinExistence type="inferred from homology"/>
<evidence type="ECO:0000313" key="9">
    <source>
        <dbReference type="Proteomes" id="UP000188354"/>
    </source>
</evidence>
<dbReference type="InterPro" id="IPR026992">
    <property type="entry name" value="DIOX_N"/>
</dbReference>
<dbReference type="SUPFAM" id="SSF51197">
    <property type="entry name" value="Clavaminate synthase-like"/>
    <property type="match status" value="1"/>
</dbReference>
<evidence type="ECO:0000313" key="8">
    <source>
        <dbReference type="EMBL" id="OIW08004.1"/>
    </source>
</evidence>
<dbReference type="PANTHER" id="PTHR10209:SF695">
    <property type="entry name" value="2-OXOGLUTARATE-DEPENDENT DIOXYGENASE"/>
    <property type="match status" value="1"/>
</dbReference>
<organism evidence="8 9">
    <name type="scientific">Lupinus angustifolius</name>
    <name type="common">Narrow-leaved blue lupine</name>
    <dbReference type="NCBI Taxonomy" id="3871"/>
    <lineage>
        <taxon>Eukaryota</taxon>
        <taxon>Viridiplantae</taxon>
        <taxon>Streptophyta</taxon>
        <taxon>Embryophyta</taxon>
        <taxon>Tracheophyta</taxon>
        <taxon>Spermatophyta</taxon>
        <taxon>Magnoliopsida</taxon>
        <taxon>eudicotyledons</taxon>
        <taxon>Gunneridae</taxon>
        <taxon>Pentapetalae</taxon>
        <taxon>rosids</taxon>
        <taxon>fabids</taxon>
        <taxon>Fabales</taxon>
        <taxon>Fabaceae</taxon>
        <taxon>Papilionoideae</taxon>
        <taxon>50 kb inversion clade</taxon>
        <taxon>genistoids sensu lato</taxon>
        <taxon>core genistoids</taxon>
        <taxon>Genisteae</taxon>
        <taxon>Lupinus</taxon>
    </lineage>
</organism>
<dbReference type="Proteomes" id="UP000188354">
    <property type="component" value="Chromosome LG07"/>
</dbReference>
<reference evidence="8 9" key="1">
    <citation type="journal article" date="2017" name="Plant Biotechnol. J.">
        <title>A comprehensive draft genome sequence for lupin (Lupinus angustifolius), an emerging health food: insights into plant-microbe interactions and legume evolution.</title>
        <authorList>
            <person name="Hane J.K."/>
            <person name="Ming Y."/>
            <person name="Kamphuis L.G."/>
            <person name="Nelson M.N."/>
            <person name="Garg G."/>
            <person name="Atkins C.A."/>
            <person name="Bayer P.E."/>
            <person name="Bravo A."/>
            <person name="Bringans S."/>
            <person name="Cannon S."/>
            <person name="Edwards D."/>
            <person name="Foley R."/>
            <person name="Gao L.L."/>
            <person name="Harrison M.J."/>
            <person name="Huang W."/>
            <person name="Hurgobin B."/>
            <person name="Li S."/>
            <person name="Liu C.W."/>
            <person name="McGrath A."/>
            <person name="Morahan G."/>
            <person name="Murray J."/>
            <person name="Weller J."/>
            <person name="Jian J."/>
            <person name="Singh K.B."/>
        </authorList>
    </citation>
    <scope>NUCLEOTIDE SEQUENCE [LARGE SCALE GENOMIC DNA]</scope>
    <source>
        <strain evidence="9">cv. Tanjil</strain>
        <tissue evidence="8">Whole plant</tissue>
    </source>
</reference>
<evidence type="ECO:0000256" key="4">
    <source>
        <dbReference type="ARBA" id="ARBA00023002"/>
    </source>
</evidence>
<dbReference type="Gene3D" id="2.60.120.330">
    <property type="entry name" value="B-lactam Antibiotic, Isopenicillin N Synthase, Chain"/>
    <property type="match status" value="1"/>
</dbReference>
<dbReference type="GO" id="GO:0046872">
    <property type="term" value="F:metal ion binding"/>
    <property type="evidence" value="ECO:0007669"/>
    <property type="project" value="UniProtKB-KW"/>
</dbReference>
<keyword evidence="9" id="KW-1185">Reference proteome</keyword>
<dbReference type="Pfam" id="PF14226">
    <property type="entry name" value="DIOX_N"/>
    <property type="match status" value="1"/>
</dbReference>
<comment type="cofactor">
    <cofactor evidence="1">
        <name>Fe cation</name>
        <dbReference type="ChEBI" id="CHEBI:24875"/>
    </cofactor>
</comment>
<dbReference type="PANTHER" id="PTHR10209">
    <property type="entry name" value="OXIDOREDUCTASE, 2OG-FE II OXYGENASE FAMILY PROTEIN"/>
    <property type="match status" value="1"/>
</dbReference>
<gene>
    <name evidence="8" type="ORF">TanjilG_20105</name>
</gene>
<evidence type="ECO:0000256" key="6">
    <source>
        <dbReference type="RuleBase" id="RU003682"/>
    </source>
</evidence>
<dbReference type="FunFam" id="2.60.120.330:FF:000005">
    <property type="entry name" value="1-aminocyclopropane-1-carboxylate oxidase homolog 1"/>
    <property type="match status" value="1"/>
</dbReference>
<keyword evidence="3 6" id="KW-0479">Metal-binding</keyword>